<dbReference type="GeneTree" id="ENSGT00940000153661"/>
<dbReference type="Pfam" id="PF14915">
    <property type="entry name" value="CCDC144C"/>
    <property type="match status" value="1"/>
</dbReference>
<accession>A0A8C3W1U4</accession>
<reference evidence="5" key="2">
    <citation type="submission" date="2025-09" db="UniProtKB">
        <authorList>
            <consortium name="Ensembl"/>
        </authorList>
    </citation>
    <scope>IDENTIFICATION</scope>
</reference>
<dbReference type="Proteomes" id="UP000694540">
    <property type="component" value="Unplaced"/>
</dbReference>
<reference evidence="5" key="1">
    <citation type="submission" date="2025-08" db="UniProtKB">
        <authorList>
            <consortium name="Ensembl"/>
        </authorList>
    </citation>
    <scope>IDENTIFICATION</scope>
</reference>
<dbReference type="Ensembl" id="ENSCWAT00000010918.1">
    <property type="protein sequence ID" value="ENSCWAP00000010046.1"/>
    <property type="gene ID" value="ENSCWAG00000007814.1"/>
</dbReference>
<evidence type="ECO:0000313" key="5">
    <source>
        <dbReference type="Ensembl" id="ENSCWAP00000010046.1"/>
    </source>
</evidence>
<dbReference type="InterPro" id="IPR039497">
    <property type="entry name" value="CC144C-like_CC_dom"/>
</dbReference>
<keyword evidence="1 2" id="KW-0175">Coiled coil</keyword>
<sequence>MLQNDISTLKVEIDSIKNQTQEKEKKYFEDIEIVKEENDDLQETKKTLINTILQYGEEVHVLKAKNTMLKSELENEKQKTDRLETEVETYRSRLATTIHDQEQGQTSESDLDPAFQRARDESSPLQEKRHLDESYLRDHNQMLSQEVADAETKFNSLETKPHRTRDALREKSLVLEPAQRALSQAQCQQREGLHMYPCEQGRVKKCVDKQKSLEEKLSQLEKENLFLRQQLGDLPNQAGSREEMAVNIQEQCQDAARKLQPENEQLLMLEESNKKLTDERGDHLQKRTHWCERERTEREVSIQKEKDLSDFLKESSE</sequence>
<feature type="coiled-coil region" evidence="2">
    <location>
        <begin position="6"/>
        <end position="93"/>
    </location>
</feature>
<feature type="compositionally biased region" description="Basic and acidic residues" evidence="3">
    <location>
        <begin position="117"/>
        <end position="128"/>
    </location>
</feature>
<evidence type="ECO:0000259" key="4">
    <source>
        <dbReference type="Pfam" id="PF14915"/>
    </source>
</evidence>
<dbReference type="AlphaFoldDB" id="A0A8C3W1U4"/>
<evidence type="ECO:0000256" key="1">
    <source>
        <dbReference type="ARBA" id="ARBA00023054"/>
    </source>
</evidence>
<protein>
    <recommendedName>
        <fullName evidence="4">CCDC144C-like coiled-coil domain-containing protein</fullName>
    </recommendedName>
</protein>
<evidence type="ECO:0000256" key="3">
    <source>
        <dbReference type="SAM" id="MobiDB-lite"/>
    </source>
</evidence>
<proteinExistence type="predicted"/>
<dbReference type="PANTHER" id="PTHR24147">
    <property type="entry name" value="ANKYRIN REPEAT DOMAIN 36-RELATED"/>
    <property type="match status" value="1"/>
</dbReference>
<keyword evidence="6" id="KW-1185">Reference proteome</keyword>
<dbReference type="InterPro" id="IPR050657">
    <property type="entry name" value="Ankyrin_repeat_domain"/>
</dbReference>
<organism evidence="5 6">
    <name type="scientific">Catagonus wagneri</name>
    <name type="common">Chacoan peccary</name>
    <dbReference type="NCBI Taxonomy" id="51154"/>
    <lineage>
        <taxon>Eukaryota</taxon>
        <taxon>Metazoa</taxon>
        <taxon>Chordata</taxon>
        <taxon>Craniata</taxon>
        <taxon>Vertebrata</taxon>
        <taxon>Euteleostomi</taxon>
        <taxon>Mammalia</taxon>
        <taxon>Eutheria</taxon>
        <taxon>Laurasiatheria</taxon>
        <taxon>Artiodactyla</taxon>
        <taxon>Suina</taxon>
        <taxon>Tayassuidae</taxon>
        <taxon>Catagonus</taxon>
    </lineage>
</organism>
<feature type="domain" description="CCDC144C-like coiled-coil" evidence="4">
    <location>
        <begin position="1"/>
        <end position="316"/>
    </location>
</feature>
<name>A0A8C3W1U4_9CETA</name>
<evidence type="ECO:0000256" key="2">
    <source>
        <dbReference type="SAM" id="Coils"/>
    </source>
</evidence>
<evidence type="ECO:0000313" key="6">
    <source>
        <dbReference type="Proteomes" id="UP000694540"/>
    </source>
</evidence>
<feature type="coiled-coil region" evidence="2">
    <location>
        <begin position="203"/>
        <end position="230"/>
    </location>
</feature>
<dbReference type="PANTHER" id="PTHR24147:SF60">
    <property type="entry name" value="ANKYRIN REPEAT DOMAIN-CONTAINING PROTEIN 26-RELATED"/>
    <property type="match status" value="1"/>
</dbReference>
<feature type="region of interest" description="Disordered" evidence="3">
    <location>
        <begin position="97"/>
        <end position="128"/>
    </location>
</feature>